<accession>A0ABV0VKF5</accession>
<reference evidence="2 3" key="1">
    <citation type="submission" date="2021-06" db="EMBL/GenBank/DDBJ databases">
        <authorList>
            <person name="Palmer J.M."/>
        </authorList>
    </citation>
    <scope>NUCLEOTIDE SEQUENCE [LARGE SCALE GENOMIC DNA]</scope>
    <source>
        <strain evidence="3">if_2019</strain>
        <tissue evidence="2">Muscle</tissue>
    </source>
</reference>
<feature type="compositionally biased region" description="Basic and acidic residues" evidence="1">
    <location>
        <begin position="139"/>
        <end position="150"/>
    </location>
</feature>
<feature type="region of interest" description="Disordered" evidence="1">
    <location>
        <begin position="1"/>
        <end position="150"/>
    </location>
</feature>
<organism evidence="2 3">
    <name type="scientific">Ilyodon furcidens</name>
    <name type="common">goldbreast splitfin</name>
    <dbReference type="NCBI Taxonomy" id="33524"/>
    <lineage>
        <taxon>Eukaryota</taxon>
        <taxon>Metazoa</taxon>
        <taxon>Chordata</taxon>
        <taxon>Craniata</taxon>
        <taxon>Vertebrata</taxon>
        <taxon>Euteleostomi</taxon>
        <taxon>Actinopterygii</taxon>
        <taxon>Neopterygii</taxon>
        <taxon>Teleostei</taxon>
        <taxon>Neoteleostei</taxon>
        <taxon>Acanthomorphata</taxon>
        <taxon>Ovalentaria</taxon>
        <taxon>Atherinomorphae</taxon>
        <taxon>Cyprinodontiformes</taxon>
        <taxon>Goodeidae</taxon>
        <taxon>Ilyodon</taxon>
    </lineage>
</organism>
<feature type="compositionally biased region" description="Basic and acidic residues" evidence="1">
    <location>
        <begin position="22"/>
        <end position="36"/>
    </location>
</feature>
<evidence type="ECO:0000256" key="1">
    <source>
        <dbReference type="SAM" id="MobiDB-lite"/>
    </source>
</evidence>
<evidence type="ECO:0000313" key="2">
    <source>
        <dbReference type="EMBL" id="MEQ2257666.1"/>
    </source>
</evidence>
<name>A0ABV0VKF5_9TELE</name>
<keyword evidence="3" id="KW-1185">Reference proteome</keyword>
<dbReference type="EMBL" id="JAHRIQ010112175">
    <property type="protein sequence ID" value="MEQ2257666.1"/>
    <property type="molecule type" value="Genomic_DNA"/>
</dbReference>
<sequence length="150" mass="16134">MADPNRQPRSPSSNKGGRHRPKAGDRHQAPKTDRKVGPTPPAPLKPPKPSNPDPQPQLPVPPPHQQDALLEGESSCNEMVPGHQFRRPLSPPMQRKPLQGQGPAHAPAQNPGNTPARTQAPQAQPGPQPGPQPEGDMPQEPRAHPRPAEE</sequence>
<gene>
    <name evidence="2" type="ORF">ILYODFUR_037064</name>
</gene>
<comment type="caution">
    <text evidence="2">The sequence shown here is derived from an EMBL/GenBank/DDBJ whole genome shotgun (WGS) entry which is preliminary data.</text>
</comment>
<evidence type="ECO:0000313" key="3">
    <source>
        <dbReference type="Proteomes" id="UP001482620"/>
    </source>
</evidence>
<dbReference type="Proteomes" id="UP001482620">
    <property type="component" value="Unassembled WGS sequence"/>
</dbReference>
<feature type="compositionally biased region" description="Pro residues" evidence="1">
    <location>
        <begin position="38"/>
        <end position="64"/>
    </location>
</feature>
<protein>
    <submittedName>
        <fullName evidence="2">Uncharacterized protein</fullName>
    </submittedName>
</protein>
<proteinExistence type="predicted"/>